<name>A0A0E9W9Z0_ANGAN</name>
<dbReference type="EMBL" id="GBXM01021358">
    <property type="protein sequence ID" value="JAH87219.1"/>
    <property type="molecule type" value="Transcribed_RNA"/>
</dbReference>
<protein>
    <submittedName>
        <fullName evidence="1">Uncharacterized protein</fullName>
    </submittedName>
</protein>
<accession>A0A0E9W9Z0</accession>
<reference evidence="1" key="1">
    <citation type="submission" date="2014-11" db="EMBL/GenBank/DDBJ databases">
        <authorList>
            <person name="Amaro Gonzalez C."/>
        </authorList>
    </citation>
    <scope>NUCLEOTIDE SEQUENCE</scope>
</reference>
<reference evidence="1" key="2">
    <citation type="journal article" date="2015" name="Fish Shellfish Immunol.">
        <title>Early steps in the European eel (Anguilla anguilla)-Vibrio vulnificus interaction in the gills: Role of the RtxA13 toxin.</title>
        <authorList>
            <person name="Callol A."/>
            <person name="Pajuelo D."/>
            <person name="Ebbesson L."/>
            <person name="Teles M."/>
            <person name="MacKenzie S."/>
            <person name="Amaro C."/>
        </authorList>
    </citation>
    <scope>NUCLEOTIDE SEQUENCE</scope>
</reference>
<dbReference type="AlphaFoldDB" id="A0A0E9W9Z0"/>
<evidence type="ECO:0000313" key="1">
    <source>
        <dbReference type="EMBL" id="JAH87219.1"/>
    </source>
</evidence>
<sequence length="48" mass="5468">MYPKQRAKTAKLCTFGGSSLPSTFTFCLQLRLEPSKYSAPKYLQLPRN</sequence>
<proteinExistence type="predicted"/>
<organism evidence="1">
    <name type="scientific">Anguilla anguilla</name>
    <name type="common">European freshwater eel</name>
    <name type="synonym">Muraena anguilla</name>
    <dbReference type="NCBI Taxonomy" id="7936"/>
    <lineage>
        <taxon>Eukaryota</taxon>
        <taxon>Metazoa</taxon>
        <taxon>Chordata</taxon>
        <taxon>Craniata</taxon>
        <taxon>Vertebrata</taxon>
        <taxon>Euteleostomi</taxon>
        <taxon>Actinopterygii</taxon>
        <taxon>Neopterygii</taxon>
        <taxon>Teleostei</taxon>
        <taxon>Anguilliformes</taxon>
        <taxon>Anguillidae</taxon>
        <taxon>Anguilla</taxon>
    </lineage>
</organism>